<evidence type="ECO:0000256" key="1">
    <source>
        <dbReference type="ARBA" id="ARBA00022801"/>
    </source>
</evidence>
<dbReference type="InterPro" id="IPR043367">
    <property type="entry name" value="PLIP1/2/3"/>
</dbReference>
<dbReference type="PANTHER" id="PTHR46483:SF1">
    <property type="entry name" value="PHOSPHOLIPASE A1 PLIP1, CHLOROPLASTIC"/>
    <property type="match status" value="1"/>
</dbReference>
<dbReference type="GO" id="GO:0008970">
    <property type="term" value="F:phospholipase A1 activity"/>
    <property type="evidence" value="ECO:0007669"/>
    <property type="project" value="InterPro"/>
</dbReference>
<organism evidence="4 5">
    <name type="scientific">Escallonia herrerae</name>
    <dbReference type="NCBI Taxonomy" id="1293975"/>
    <lineage>
        <taxon>Eukaryota</taxon>
        <taxon>Viridiplantae</taxon>
        <taxon>Streptophyta</taxon>
        <taxon>Embryophyta</taxon>
        <taxon>Tracheophyta</taxon>
        <taxon>Spermatophyta</taxon>
        <taxon>Magnoliopsida</taxon>
        <taxon>eudicotyledons</taxon>
        <taxon>Gunneridae</taxon>
        <taxon>Pentapetalae</taxon>
        <taxon>asterids</taxon>
        <taxon>campanulids</taxon>
        <taxon>Escalloniales</taxon>
        <taxon>Escalloniaceae</taxon>
        <taxon>Escallonia</taxon>
    </lineage>
</organism>
<dbReference type="InterPro" id="IPR029058">
    <property type="entry name" value="AB_hydrolase_fold"/>
</dbReference>
<dbReference type="Gene3D" id="3.40.50.1820">
    <property type="entry name" value="alpha/beta hydrolase"/>
    <property type="match status" value="1"/>
</dbReference>
<evidence type="ECO:0000259" key="3">
    <source>
        <dbReference type="Pfam" id="PF01764"/>
    </source>
</evidence>
<dbReference type="EMBL" id="JAVXUP010000125">
    <property type="protein sequence ID" value="KAK3037302.1"/>
    <property type="molecule type" value="Genomic_DNA"/>
</dbReference>
<feature type="region of interest" description="Disordered" evidence="2">
    <location>
        <begin position="263"/>
        <end position="297"/>
    </location>
</feature>
<evidence type="ECO:0000313" key="5">
    <source>
        <dbReference type="Proteomes" id="UP001188597"/>
    </source>
</evidence>
<proteinExistence type="predicted"/>
<dbReference type="PANTHER" id="PTHR46483">
    <property type="entry name" value="PHOSPHOLIPASE A1 PLIP2, CHLOROPLASTIC"/>
    <property type="match status" value="1"/>
</dbReference>
<reference evidence="4" key="1">
    <citation type="submission" date="2022-12" db="EMBL/GenBank/DDBJ databases">
        <title>Draft genome assemblies for two species of Escallonia (Escalloniales).</title>
        <authorList>
            <person name="Chanderbali A."/>
            <person name="Dervinis C."/>
            <person name="Anghel I."/>
            <person name="Soltis D."/>
            <person name="Soltis P."/>
            <person name="Zapata F."/>
        </authorList>
    </citation>
    <scope>NUCLEOTIDE SEQUENCE</scope>
    <source>
        <strain evidence="4">UCBG64.0493</strain>
        <tissue evidence="4">Leaf</tissue>
    </source>
</reference>
<comment type="caution">
    <text evidence="4">The sequence shown here is derived from an EMBL/GenBank/DDBJ whole genome shotgun (WGS) entry which is preliminary data.</text>
</comment>
<dbReference type="Proteomes" id="UP001188597">
    <property type="component" value="Unassembled WGS sequence"/>
</dbReference>
<feature type="region of interest" description="Disordered" evidence="2">
    <location>
        <begin position="324"/>
        <end position="355"/>
    </location>
</feature>
<gene>
    <name evidence="4" type="ORF">RJ639_032064</name>
</gene>
<feature type="compositionally biased region" description="Acidic residues" evidence="2">
    <location>
        <begin position="161"/>
        <end position="181"/>
    </location>
</feature>
<evidence type="ECO:0000256" key="2">
    <source>
        <dbReference type="SAM" id="MobiDB-lite"/>
    </source>
</evidence>
<dbReference type="AlphaFoldDB" id="A0AA88WZU1"/>
<feature type="domain" description="Fungal lipase-type" evidence="3">
    <location>
        <begin position="409"/>
        <end position="546"/>
    </location>
</feature>
<dbReference type="SUPFAM" id="SSF53474">
    <property type="entry name" value="alpha/beta-Hydrolases"/>
    <property type="match status" value="1"/>
</dbReference>
<dbReference type="CDD" id="cd00519">
    <property type="entry name" value="Lipase_3"/>
    <property type="match status" value="1"/>
</dbReference>
<dbReference type="Pfam" id="PF01764">
    <property type="entry name" value="Lipase_3"/>
    <property type="match status" value="1"/>
</dbReference>
<dbReference type="InterPro" id="IPR002921">
    <property type="entry name" value="Fungal_lipase-type"/>
</dbReference>
<sequence>MACTSLSGTNTAVTATATATASNDILKEGSSLRRSVSSQKLCHQARIRRSYSDNHLCYSANRVRASTTQPKLKNSHSMGIFNFQMSGSIIPHSLRSFLFDPEASKEMNVTENLVEGYGSTNEDKAEMEMNIQSENKRVNWIERLMEIRSNYWREKQQKDDLDGEGDDPGEADESCDNDGDEGGCKVDYGEEEEGGSTGINQESFSRLLRQVSWSDTKHFSQLAFLCNMAYVIQEIKAEDLRRYYDLDFVTSSLEKKAEAAAIQAKIDQDSTRVPVATSSTKESDPGKSENTQQKRLTKPSVAYEIAASAAAYVQSRAKDLLSLRPEQQNEGDEAVLSEKEEQTQEDDERSSPRVYNSEVAAYVAATTMTAVVAAGEKERQEAAKDLQSVHSSPCEWFVCDDSSIYTRCFVIQGSDSVASWHANLLFEPAKFEGTEVLVHRGIYEAAKGIYEQFKQEIMEHLDRYGERAKLQFTGHSLGGSLALLVNLMLLKRGVVKPSALLPVVNFGSPFVFCGGQNILKELGLDDNHVHCVMMHRDIVPRAFSCNYPNHVAKLLKRLNGNFRSHPCLNKNKLLYSPLGKIFILQPDEKSSPPHPLLPPGSALYALDETQCSTKSALRAFLNNPHPLDTLSHPSAYGSDGAILRDHDSSNYLKAVNGVIRQHTKMVVRKARKQRNILWPLLTSQSPHSWSQVRNLKDSRLISEEVMTGV</sequence>
<protein>
    <recommendedName>
        <fullName evidence="3">Fungal lipase-type domain-containing protein</fullName>
    </recommendedName>
</protein>
<name>A0AA88WZU1_9ASTE</name>
<keyword evidence="1" id="KW-0378">Hydrolase</keyword>
<keyword evidence="5" id="KW-1185">Reference proteome</keyword>
<accession>A0AA88WZU1</accession>
<feature type="region of interest" description="Disordered" evidence="2">
    <location>
        <begin position="155"/>
        <end position="201"/>
    </location>
</feature>
<dbReference type="GO" id="GO:0006629">
    <property type="term" value="P:lipid metabolic process"/>
    <property type="evidence" value="ECO:0007669"/>
    <property type="project" value="InterPro"/>
</dbReference>
<evidence type="ECO:0000313" key="4">
    <source>
        <dbReference type="EMBL" id="KAK3037302.1"/>
    </source>
</evidence>